<dbReference type="SUPFAM" id="SSF48576">
    <property type="entry name" value="Terpenoid synthases"/>
    <property type="match status" value="1"/>
</dbReference>
<evidence type="ECO:0000256" key="6">
    <source>
        <dbReference type="RuleBase" id="RU004466"/>
    </source>
</evidence>
<dbReference type="OrthoDB" id="9805316at2"/>
<dbReference type="Pfam" id="PF00348">
    <property type="entry name" value="polyprenyl_synt"/>
    <property type="match status" value="1"/>
</dbReference>
<dbReference type="GO" id="GO:0046872">
    <property type="term" value="F:metal ion binding"/>
    <property type="evidence" value="ECO:0007669"/>
    <property type="project" value="UniProtKB-KW"/>
</dbReference>
<dbReference type="InterPro" id="IPR000092">
    <property type="entry name" value="Polyprenyl_synt"/>
</dbReference>
<dbReference type="PROSITE" id="PS00723">
    <property type="entry name" value="POLYPRENYL_SYNTHASE_1"/>
    <property type="match status" value="1"/>
</dbReference>
<keyword evidence="3 6" id="KW-0808">Transferase</keyword>
<comment type="caution">
    <text evidence="7">The sequence shown here is derived from an EMBL/GenBank/DDBJ whole genome shotgun (WGS) entry which is preliminary data.</text>
</comment>
<name>A0A1B7LHG6_9FIRM</name>
<dbReference type="InterPro" id="IPR008949">
    <property type="entry name" value="Isoprenoid_synthase_dom_sf"/>
</dbReference>
<keyword evidence="5" id="KW-0460">Magnesium</keyword>
<dbReference type="RefSeq" id="WP_066666894.1">
    <property type="nucleotide sequence ID" value="NZ_LYVF01000062.1"/>
</dbReference>
<dbReference type="PANTHER" id="PTHR12001:SF69">
    <property type="entry name" value="ALL TRANS-POLYPRENYL-DIPHOSPHATE SYNTHASE PDSS1"/>
    <property type="match status" value="1"/>
</dbReference>
<protein>
    <submittedName>
        <fullName evidence="7">Heptaprenyl diphosphate synthase</fullName>
    </submittedName>
</protein>
<evidence type="ECO:0000256" key="2">
    <source>
        <dbReference type="ARBA" id="ARBA00006706"/>
    </source>
</evidence>
<gene>
    <name evidence="7" type="ORF">A6M21_06270</name>
</gene>
<comment type="cofactor">
    <cofactor evidence="1">
        <name>Mg(2+)</name>
        <dbReference type="ChEBI" id="CHEBI:18420"/>
    </cofactor>
</comment>
<organism evidence="7 8">
    <name type="scientific">Desulfotomaculum copahuensis</name>
    <dbReference type="NCBI Taxonomy" id="1838280"/>
    <lineage>
        <taxon>Bacteria</taxon>
        <taxon>Bacillati</taxon>
        <taxon>Bacillota</taxon>
        <taxon>Clostridia</taxon>
        <taxon>Eubacteriales</taxon>
        <taxon>Desulfotomaculaceae</taxon>
        <taxon>Desulfotomaculum</taxon>
    </lineage>
</organism>
<dbReference type="Gene3D" id="1.10.600.10">
    <property type="entry name" value="Farnesyl Diphosphate Synthase"/>
    <property type="match status" value="1"/>
</dbReference>
<evidence type="ECO:0000256" key="3">
    <source>
        <dbReference type="ARBA" id="ARBA00022679"/>
    </source>
</evidence>
<evidence type="ECO:0000256" key="5">
    <source>
        <dbReference type="ARBA" id="ARBA00022842"/>
    </source>
</evidence>
<dbReference type="InterPro" id="IPR033749">
    <property type="entry name" value="Polyprenyl_synt_CS"/>
</dbReference>
<evidence type="ECO:0000256" key="4">
    <source>
        <dbReference type="ARBA" id="ARBA00022723"/>
    </source>
</evidence>
<dbReference type="CDD" id="cd00685">
    <property type="entry name" value="Trans_IPPS_HT"/>
    <property type="match status" value="1"/>
</dbReference>
<keyword evidence="8" id="KW-1185">Reference proteome</keyword>
<dbReference type="AlphaFoldDB" id="A0A1B7LHG6"/>
<reference evidence="7 8" key="1">
    <citation type="submission" date="2016-04" db="EMBL/GenBank/DDBJ databases">
        <authorList>
            <person name="Evans L.H."/>
            <person name="Alamgir A."/>
            <person name="Owens N."/>
            <person name="Weber N.D."/>
            <person name="Virtaneva K."/>
            <person name="Barbian K."/>
            <person name="Babar A."/>
            <person name="Rosenke K."/>
        </authorList>
    </citation>
    <scope>NUCLEOTIDE SEQUENCE [LARGE SCALE GENOMIC DNA]</scope>
    <source>
        <strain evidence="7 8">LMa1</strain>
    </source>
</reference>
<dbReference type="EMBL" id="LYVF01000062">
    <property type="protein sequence ID" value="OAT85548.1"/>
    <property type="molecule type" value="Genomic_DNA"/>
</dbReference>
<evidence type="ECO:0000256" key="1">
    <source>
        <dbReference type="ARBA" id="ARBA00001946"/>
    </source>
</evidence>
<dbReference type="GO" id="GO:0004659">
    <property type="term" value="F:prenyltransferase activity"/>
    <property type="evidence" value="ECO:0007669"/>
    <property type="project" value="InterPro"/>
</dbReference>
<keyword evidence="4" id="KW-0479">Metal-binding</keyword>
<dbReference type="STRING" id="1838280.A6M21_06270"/>
<dbReference type="SFLD" id="SFLDS00005">
    <property type="entry name" value="Isoprenoid_Synthase_Type_I"/>
    <property type="match status" value="1"/>
</dbReference>
<dbReference type="PROSITE" id="PS00444">
    <property type="entry name" value="POLYPRENYL_SYNTHASE_2"/>
    <property type="match status" value="1"/>
</dbReference>
<dbReference type="Proteomes" id="UP000078532">
    <property type="component" value="Unassembled WGS sequence"/>
</dbReference>
<proteinExistence type="inferred from homology"/>
<sequence>MLRFFDEIKDELDTVERELHKAVKTPDPLMTESSTHLLKAGGKRLRPALSLLGGKCDPHFELEKVLPLAVALEMIHMATLVHDDVVDASLTRRGKPTVKARWGNRLSTHLGDYLFARALILVSTCGQPLVPRVLADTSVKMCEGEIEQISTCFDTGQTVKDYFYRINRKTALLIAASCQLGAAACGAPAKVHQALRRFGHYIGMAFQITDDVLDLVADQQQLGKPVGSDLRQGIITLPVIYALENSPRQDCLRQLVFAPVKDEDLVYRTIGLIGECGGIAYSVRIAQQYIHKAKRELQFLPDRPARKTLSLIADFVSRRNF</sequence>
<evidence type="ECO:0000313" key="7">
    <source>
        <dbReference type="EMBL" id="OAT85548.1"/>
    </source>
</evidence>
<accession>A0A1B7LHG6</accession>
<dbReference type="GO" id="GO:0008299">
    <property type="term" value="P:isoprenoid biosynthetic process"/>
    <property type="evidence" value="ECO:0007669"/>
    <property type="project" value="InterPro"/>
</dbReference>
<comment type="similarity">
    <text evidence="2 6">Belongs to the FPP/GGPP synthase family.</text>
</comment>
<dbReference type="PANTHER" id="PTHR12001">
    <property type="entry name" value="GERANYLGERANYL PYROPHOSPHATE SYNTHASE"/>
    <property type="match status" value="1"/>
</dbReference>
<evidence type="ECO:0000313" key="8">
    <source>
        <dbReference type="Proteomes" id="UP000078532"/>
    </source>
</evidence>